<name>A0A0K0KGQ7_CARHR</name>
<proteinExistence type="predicted"/>
<dbReference type="AlphaFoldDB" id="A0A0K0KGQ7"/>
<evidence type="ECO:0000313" key="2">
    <source>
        <dbReference type="EMBL" id="AII30319.1"/>
    </source>
</evidence>
<evidence type="ECO:0000256" key="1">
    <source>
        <dbReference type="SAM" id="MobiDB-lite"/>
    </source>
</evidence>
<feature type="region of interest" description="Disordered" evidence="1">
    <location>
        <begin position="77"/>
        <end position="124"/>
    </location>
</feature>
<dbReference type="PANTHER" id="PTHR33924:SF1">
    <property type="entry name" value="DNA-DIRECTED RNA POLYMERASE SUBUNIT BETA"/>
    <property type="match status" value="1"/>
</dbReference>
<organism evidence="2">
    <name type="scientific">Cardamine hirsuta</name>
    <name type="common">Hairy bitter-cress</name>
    <dbReference type="NCBI Taxonomy" id="50463"/>
    <lineage>
        <taxon>Eukaryota</taxon>
        <taxon>Viridiplantae</taxon>
        <taxon>Streptophyta</taxon>
        <taxon>Embryophyta</taxon>
        <taxon>Tracheophyta</taxon>
        <taxon>Spermatophyta</taxon>
        <taxon>Magnoliopsida</taxon>
        <taxon>eudicotyledons</taxon>
        <taxon>Gunneridae</taxon>
        <taxon>Pentapetalae</taxon>
        <taxon>rosids</taxon>
        <taxon>malvids</taxon>
        <taxon>Brassicales</taxon>
        <taxon>Brassicaceae</taxon>
        <taxon>Cardamineae</taxon>
        <taxon>Cardamine</taxon>
    </lineage>
</organism>
<sequence length="350" mass="38458">MTEESGKLVSEKTRPALVNLTNLLPAKRGLSSILGDLLHKSECESGKSVAYECSREKFSKRLCLVVDDLVKESAKPIDSDTIQGSSLSDDKNSSGGGSDDKVSEESHDAMVEMSSGVGDGKALKESSNYKKSSQIYFEPGDKDGARVLNVVAINEDATGDKDGARELNEDVTGEGLALSVISGITESQKPPVIGDELRNCQNLRSFEMSRCSNINNKEHVNQNMGDDDLLKSCSCSFCLKAAYIWCDLHYQDTKGRLSALKKSQKLASNLIERNGKERSTDLHASVNSVSYSKQESDLMGQWRSLFLSMGDILAHESNHLQNTFVAKKKMRDDCKMDLERAMITPQHNTE</sequence>
<dbReference type="PANTHER" id="PTHR33924">
    <property type="entry name" value="CATION-TRANSPORTING ATPASE"/>
    <property type="match status" value="1"/>
</dbReference>
<accession>A0A0K0KGQ7</accession>
<protein>
    <submittedName>
        <fullName evidence="2">Uncharacterized protein</fullName>
    </submittedName>
</protein>
<reference evidence="2" key="1">
    <citation type="journal article" date="2015" name="Proc. Natl. Acad. Sci. U.S.A.">
        <title>Heterochrony underpins natural variation in Cardamine hirsuta leaf form.</title>
        <authorList>
            <person name="Cartolano M."/>
            <person name="Pieper B."/>
            <person name="Lempe J."/>
            <person name="Tattersall A."/>
            <person name="Huijser P."/>
            <person name="Tresch A."/>
            <person name="Darrah P.R."/>
            <person name="Hay A."/>
            <person name="Tsiantis M."/>
        </authorList>
    </citation>
    <scope>NUCLEOTIDE SEQUENCE</scope>
</reference>
<dbReference type="EMBL" id="KM110949">
    <property type="protein sequence ID" value="AII30319.1"/>
    <property type="molecule type" value="Genomic_DNA"/>
</dbReference>
<feature type="compositionally biased region" description="Basic and acidic residues" evidence="1">
    <location>
        <begin position="88"/>
        <end position="110"/>
    </location>
</feature>